<evidence type="ECO:0000259" key="1">
    <source>
        <dbReference type="Pfam" id="PF04510"/>
    </source>
</evidence>
<evidence type="ECO:0000313" key="2">
    <source>
        <dbReference type="EMBL" id="CAH8305991.1"/>
    </source>
</evidence>
<evidence type="ECO:0000313" key="3">
    <source>
        <dbReference type="Proteomes" id="UP001642260"/>
    </source>
</evidence>
<dbReference type="InterPro" id="IPR007598">
    <property type="entry name" value="DUF577"/>
</dbReference>
<organism evidence="2 3">
    <name type="scientific">Eruca vesicaria subsp. sativa</name>
    <name type="common">Garden rocket</name>
    <name type="synonym">Eruca sativa</name>
    <dbReference type="NCBI Taxonomy" id="29727"/>
    <lineage>
        <taxon>Eukaryota</taxon>
        <taxon>Viridiplantae</taxon>
        <taxon>Streptophyta</taxon>
        <taxon>Embryophyta</taxon>
        <taxon>Tracheophyta</taxon>
        <taxon>Spermatophyta</taxon>
        <taxon>Magnoliopsida</taxon>
        <taxon>eudicotyledons</taxon>
        <taxon>Gunneridae</taxon>
        <taxon>Pentapetalae</taxon>
        <taxon>rosids</taxon>
        <taxon>malvids</taxon>
        <taxon>Brassicales</taxon>
        <taxon>Brassicaceae</taxon>
        <taxon>Brassiceae</taxon>
        <taxon>Eruca</taxon>
    </lineage>
</organism>
<name>A0ABC8J5Z3_ERUVS</name>
<sequence length="113" mass="12617">MRFNGKEGFVVPAVSKFLMEISSRLNPQKAVLVDNSSRWVLAFTGGFCTVIRLVNEARYAGFVKKIAFKMIDSVKVLVERRMEVGLVRRAFRDLGHCGGTMGLVRVVVPLKAE</sequence>
<dbReference type="Pfam" id="PF04510">
    <property type="entry name" value="DUF577"/>
    <property type="match status" value="1"/>
</dbReference>
<reference evidence="2 3" key="1">
    <citation type="submission" date="2022-03" db="EMBL/GenBank/DDBJ databases">
        <authorList>
            <person name="Macdonald S."/>
            <person name="Ahmed S."/>
            <person name="Newling K."/>
        </authorList>
    </citation>
    <scope>NUCLEOTIDE SEQUENCE [LARGE SCALE GENOMIC DNA]</scope>
</reference>
<dbReference type="EMBL" id="CAKOAT010062932">
    <property type="protein sequence ID" value="CAH8305991.1"/>
    <property type="molecule type" value="Genomic_DNA"/>
</dbReference>
<feature type="domain" description="DUF577" evidence="1">
    <location>
        <begin position="6"/>
        <end position="95"/>
    </location>
</feature>
<gene>
    <name evidence="2" type="ORF">ERUC_LOCUS4118</name>
</gene>
<dbReference type="AlphaFoldDB" id="A0ABC8J5Z3"/>
<comment type="caution">
    <text evidence="2">The sequence shown here is derived from an EMBL/GenBank/DDBJ whole genome shotgun (WGS) entry which is preliminary data.</text>
</comment>
<dbReference type="Proteomes" id="UP001642260">
    <property type="component" value="Unassembled WGS sequence"/>
</dbReference>
<protein>
    <recommendedName>
        <fullName evidence="1">DUF577 domain-containing protein</fullName>
    </recommendedName>
</protein>
<keyword evidence="3" id="KW-1185">Reference proteome</keyword>
<accession>A0ABC8J5Z3</accession>
<proteinExistence type="predicted"/>